<keyword evidence="4" id="KW-1185">Reference proteome</keyword>
<organism evidence="3 4">
    <name type="scientific">Polypedilum vanderplanki</name>
    <name type="common">Sleeping chironomid midge</name>
    <dbReference type="NCBI Taxonomy" id="319348"/>
    <lineage>
        <taxon>Eukaryota</taxon>
        <taxon>Metazoa</taxon>
        <taxon>Ecdysozoa</taxon>
        <taxon>Arthropoda</taxon>
        <taxon>Hexapoda</taxon>
        <taxon>Insecta</taxon>
        <taxon>Pterygota</taxon>
        <taxon>Neoptera</taxon>
        <taxon>Endopterygota</taxon>
        <taxon>Diptera</taxon>
        <taxon>Nematocera</taxon>
        <taxon>Chironomoidea</taxon>
        <taxon>Chironomidae</taxon>
        <taxon>Chironominae</taxon>
        <taxon>Polypedilum</taxon>
        <taxon>Polypedilum</taxon>
    </lineage>
</organism>
<name>A0A9J6BQB5_POLVA</name>
<dbReference type="PANTHER" id="PTHR32083">
    <property type="entry name" value="CILIA AND FLAGELLA-ASSOCIATED PROTEIN 58-RELATED"/>
    <property type="match status" value="1"/>
</dbReference>
<dbReference type="GO" id="GO:0005856">
    <property type="term" value="C:cytoskeleton"/>
    <property type="evidence" value="ECO:0007669"/>
    <property type="project" value="TreeGrafter"/>
</dbReference>
<gene>
    <name evidence="3" type="ORF">PVAND_001804</name>
</gene>
<evidence type="ECO:0000313" key="3">
    <source>
        <dbReference type="EMBL" id="KAG5671611.1"/>
    </source>
</evidence>
<feature type="coiled-coil region" evidence="2">
    <location>
        <begin position="816"/>
        <end position="843"/>
    </location>
</feature>
<accession>A0A9J6BQB5</accession>
<dbReference type="PANTHER" id="PTHR32083:SF0">
    <property type="entry name" value="CILIA AND FLAGELLA-ASSOCIATED PROTEIN 58"/>
    <property type="match status" value="1"/>
</dbReference>
<feature type="coiled-coil region" evidence="2">
    <location>
        <begin position="537"/>
        <end position="599"/>
    </location>
</feature>
<evidence type="ECO:0000256" key="1">
    <source>
        <dbReference type="ARBA" id="ARBA00023054"/>
    </source>
</evidence>
<evidence type="ECO:0000313" key="4">
    <source>
        <dbReference type="Proteomes" id="UP001107558"/>
    </source>
</evidence>
<dbReference type="Proteomes" id="UP001107558">
    <property type="component" value="Chromosome 3"/>
</dbReference>
<feature type="coiled-coil region" evidence="2">
    <location>
        <begin position="748"/>
        <end position="775"/>
    </location>
</feature>
<dbReference type="Gene3D" id="1.10.287.1490">
    <property type="match status" value="1"/>
</dbReference>
<dbReference type="EMBL" id="JADBJN010000003">
    <property type="protein sequence ID" value="KAG5671611.1"/>
    <property type="molecule type" value="Genomic_DNA"/>
</dbReference>
<keyword evidence="1 2" id="KW-0175">Coiled coil</keyword>
<evidence type="ECO:0000256" key="2">
    <source>
        <dbReference type="SAM" id="Coils"/>
    </source>
</evidence>
<dbReference type="OrthoDB" id="20035at2759"/>
<feature type="coiled-coil region" evidence="2">
    <location>
        <begin position="446"/>
        <end position="494"/>
    </location>
</feature>
<comment type="caution">
    <text evidence="3">The sequence shown here is derived from an EMBL/GenBank/DDBJ whole genome shotgun (WGS) entry which is preliminary data.</text>
</comment>
<feature type="coiled-coil region" evidence="2">
    <location>
        <begin position="348"/>
        <end position="396"/>
    </location>
</feature>
<feature type="coiled-coil region" evidence="2">
    <location>
        <begin position="649"/>
        <end position="676"/>
    </location>
</feature>
<protein>
    <submittedName>
        <fullName evidence="3">Uncharacterized protein</fullName>
    </submittedName>
</protein>
<dbReference type="AlphaFoldDB" id="A0A9J6BQB5"/>
<proteinExistence type="predicted"/>
<reference evidence="3" key="1">
    <citation type="submission" date="2021-03" db="EMBL/GenBank/DDBJ databases">
        <title>Chromosome level genome of the anhydrobiotic midge Polypedilum vanderplanki.</title>
        <authorList>
            <person name="Yoshida Y."/>
            <person name="Kikawada T."/>
            <person name="Gusev O."/>
        </authorList>
    </citation>
    <scope>NUCLEOTIDE SEQUENCE</scope>
    <source>
        <strain evidence="3">NIAS01</strain>
        <tissue evidence="3">Whole body or cell culture</tissue>
    </source>
</reference>
<sequence length="857" mass="102519">MANLENEEFVEEEVIPTQITEEYLKIIFENTEEFIRNLRSERKYDAARDVSRLVTILENLNFQLRGEEQKSSKLLEQFVDASNRIEEATKISQSDHDVIQQLRSEIINAWSHSDAQTIREQHTYESLDVMREKFADLSQKLERYASMKYEDADDFGKQKTTILKEIQRMFMENEEMHRKFLVQRAYSEQLQNQVEYEKEKNREIYREWDLASNDTLANRRRVQILTKKVEDMTDNEEKLIDSLTHYKEKAGERYKRIKDYEKQIEELNEELNNIKSDNSNINTAKSKLEAVLKSYLKELNENRHEIKQFQNYSRLKDDENRKLIIEKEQEVKRNIQIAKKLASAESIASKLEHELLIIKNQALTAEKERDTLNKAYSNLIKENEKLQKKSDAFIKEKERLNGIILNLKHDNESIKKEFSDINDQLKISIEHEKVSSMNVKKLKYNLETIESEKAFLTLNAEHLIEEIKKNKNLLDKYEIELKTLKEQIVKVKDNYITAVRNMKKAESKFQRCREKEYDVSYRMNVYKNQIRSNDYRLAAKINDIKKLKKRINKLEKTIYDIHSVHSKTKDELRSCRIEVTNLKVEKNNLKNDLHNFDEKFTKLKTYTDTVIRERDMIANIMYRQADEKGIKETEVEALKLTIKRGEATYNERLEDIKVLKNEIKNLRSQCNVLKRGLENTADMRHEVFQLHRKLHQEKVKVKVLREEMNTPMNIHRWRKLKSFDPTRMELINKCQKLQRKSIKQFNQITKADEIIKSLHEKISQQQKEIQKHSNIDLQKKLMFTRAQMLKNEKRMKASIAISRATENDVSLKDYSINQLERDLNEFKSQLFKEKREKEKLTEKYLHLRKSLENNRSK</sequence>
<feature type="coiled-coil region" evidence="2">
    <location>
        <begin position="250"/>
        <end position="305"/>
    </location>
</feature>